<evidence type="ECO:0000256" key="1">
    <source>
        <dbReference type="ARBA" id="ARBA00004377"/>
    </source>
</evidence>
<keyword evidence="8 11" id="KW-0472">Membrane</keyword>
<keyword evidence="4" id="KW-0488">Methylation</keyword>
<keyword evidence="14" id="KW-1185">Reference proteome</keyword>
<evidence type="ECO:0000256" key="9">
    <source>
        <dbReference type="ARBA" id="ARBA00025772"/>
    </source>
</evidence>
<organism evidence="13 14">
    <name type="scientific">Aromatoleum anaerobium</name>
    <dbReference type="NCBI Taxonomy" id="182180"/>
    <lineage>
        <taxon>Bacteria</taxon>
        <taxon>Pseudomonadati</taxon>
        <taxon>Pseudomonadota</taxon>
        <taxon>Betaproteobacteria</taxon>
        <taxon>Rhodocyclales</taxon>
        <taxon>Rhodocyclaceae</taxon>
        <taxon>Aromatoleum</taxon>
    </lineage>
</organism>
<keyword evidence="7 11" id="KW-1133">Transmembrane helix</keyword>
<protein>
    <recommendedName>
        <fullName evidence="2">Type II secretion system protein H</fullName>
    </recommendedName>
    <alternativeName>
        <fullName evidence="10">General secretion pathway protein H</fullName>
    </alternativeName>
</protein>
<evidence type="ECO:0000256" key="4">
    <source>
        <dbReference type="ARBA" id="ARBA00022481"/>
    </source>
</evidence>
<dbReference type="InterPro" id="IPR022346">
    <property type="entry name" value="T2SS_GspH"/>
</dbReference>
<comment type="caution">
    <text evidence="13">The sequence shown here is derived from an EMBL/GenBank/DDBJ whole genome shotgun (WGS) entry which is preliminary data.</text>
</comment>
<keyword evidence="5" id="KW-0997">Cell inner membrane</keyword>
<evidence type="ECO:0000256" key="7">
    <source>
        <dbReference type="ARBA" id="ARBA00022989"/>
    </source>
</evidence>
<gene>
    <name evidence="13" type="ORF">GO606_13150</name>
</gene>
<evidence type="ECO:0000256" key="10">
    <source>
        <dbReference type="ARBA" id="ARBA00030775"/>
    </source>
</evidence>
<feature type="domain" description="General secretion pathway GspH" evidence="12">
    <location>
        <begin position="67"/>
        <end position="188"/>
    </location>
</feature>
<evidence type="ECO:0000256" key="3">
    <source>
        <dbReference type="ARBA" id="ARBA00022475"/>
    </source>
</evidence>
<evidence type="ECO:0000256" key="11">
    <source>
        <dbReference type="SAM" id="Phobius"/>
    </source>
</evidence>
<keyword evidence="6 11" id="KW-0812">Transmembrane</keyword>
<evidence type="ECO:0000313" key="13">
    <source>
        <dbReference type="EMBL" id="NMG25650.1"/>
    </source>
</evidence>
<comment type="similarity">
    <text evidence="9">Belongs to the GSP H family.</text>
</comment>
<dbReference type="Proteomes" id="UP000615989">
    <property type="component" value="Unassembled WGS sequence"/>
</dbReference>
<keyword evidence="3" id="KW-1003">Cell membrane</keyword>
<evidence type="ECO:0000313" key="14">
    <source>
        <dbReference type="Proteomes" id="UP000615989"/>
    </source>
</evidence>
<comment type="subcellular location">
    <subcellularLocation>
        <location evidence="1">Cell inner membrane</location>
        <topology evidence="1">Single-pass membrane protein</topology>
    </subcellularLocation>
</comment>
<dbReference type="SUPFAM" id="SSF54523">
    <property type="entry name" value="Pili subunits"/>
    <property type="match status" value="1"/>
</dbReference>
<evidence type="ECO:0000256" key="8">
    <source>
        <dbReference type="ARBA" id="ARBA00023136"/>
    </source>
</evidence>
<dbReference type="RefSeq" id="WP_169119029.1">
    <property type="nucleotide sequence ID" value="NZ_WTVG02000036.1"/>
</dbReference>
<name>A0ABX1PM62_9RHOO</name>
<feature type="transmembrane region" description="Helical" evidence="11">
    <location>
        <begin position="34"/>
        <end position="56"/>
    </location>
</feature>
<sequence>MTRDRGSCRISRDFCLESHGLVSPRQRGLDGFSLIELLAVLTVAMVLAGVAVPSFATLMRENRLTAAANELLGAILYARSEAIKRGSRVTICTSSGLIDCKPNTGWHGGWIVFEDRSANGEREEGESILLVGDGWNGGPVITGNTPVRDYVSYVSSGASRRLGGALQMGTITFCDGGAARQIVISASGRPRVVRVASCDWRSS</sequence>
<dbReference type="Pfam" id="PF12019">
    <property type="entry name" value="GspH"/>
    <property type="match status" value="1"/>
</dbReference>
<accession>A0ABX1PM62</accession>
<evidence type="ECO:0000259" key="12">
    <source>
        <dbReference type="Pfam" id="PF12019"/>
    </source>
</evidence>
<dbReference type="EMBL" id="WTVG01000038">
    <property type="protein sequence ID" value="NMG25650.1"/>
    <property type="molecule type" value="Genomic_DNA"/>
</dbReference>
<dbReference type="Gene3D" id="3.55.40.10">
    <property type="entry name" value="minor pseudopilin epsh domain"/>
    <property type="match status" value="1"/>
</dbReference>
<reference evidence="13" key="1">
    <citation type="submission" date="2019-12" db="EMBL/GenBank/DDBJ databases">
        <title>Comparative genomics gives insights into the taxonomy of the Azoarcus-Aromatoleum group and reveals separate origins of nif in the plant-associated Azoarcus and non-plant-associated Aromatoleum sub-groups.</title>
        <authorList>
            <person name="Lafos M."/>
            <person name="Maluk M."/>
            <person name="Batista M."/>
            <person name="Junghare M."/>
            <person name="Carmona M."/>
            <person name="Faoro H."/>
            <person name="Cruz L.M."/>
            <person name="Battistoni F."/>
            <person name="De Souza E."/>
            <person name="Pedrosa F."/>
            <person name="Chen W.-M."/>
            <person name="Poole P.S."/>
            <person name="Dixon R.A."/>
            <person name="James E.K."/>
        </authorList>
    </citation>
    <scope>NUCLEOTIDE SEQUENCE</scope>
    <source>
        <strain evidence="13">LuFRes1</strain>
    </source>
</reference>
<evidence type="ECO:0000256" key="2">
    <source>
        <dbReference type="ARBA" id="ARBA00021549"/>
    </source>
</evidence>
<dbReference type="InterPro" id="IPR045584">
    <property type="entry name" value="Pilin-like"/>
</dbReference>
<evidence type="ECO:0000256" key="5">
    <source>
        <dbReference type="ARBA" id="ARBA00022519"/>
    </source>
</evidence>
<evidence type="ECO:0000256" key="6">
    <source>
        <dbReference type="ARBA" id="ARBA00022692"/>
    </source>
</evidence>
<proteinExistence type="inferred from homology"/>